<keyword evidence="2" id="KW-1133">Transmembrane helix</keyword>
<accession>A0A3M0IDZ6</accession>
<dbReference type="Proteomes" id="UP000270471">
    <property type="component" value="Unassembled WGS sequence"/>
</dbReference>
<dbReference type="OrthoDB" id="9815466at2"/>
<comment type="caution">
    <text evidence="4">The sequence shown here is derived from an EMBL/GenBank/DDBJ whole genome shotgun (WGS) entry which is preliminary data.</text>
</comment>
<dbReference type="InterPro" id="IPR018580">
    <property type="entry name" value="Uncharacterised_YfhO"/>
</dbReference>
<keyword evidence="5" id="KW-1185">Reference proteome</keyword>
<evidence type="ECO:0000313" key="4">
    <source>
        <dbReference type="EMBL" id="RMB86722.1"/>
    </source>
</evidence>
<keyword evidence="2" id="KW-0472">Membrane</keyword>
<keyword evidence="3" id="KW-0732">Signal</keyword>
<reference evidence="4 5" key="1">
    <citation type="submission" date="2017-11" db="EMBL/GenBank/DDBJ databases">
        <title>Draft genome of actinobacteria isolated from guarana (Paullinia cupana (Mart.) Ducke.</title>
        <authorList>
            <person name="Siqueira K.A."/>
            <person name="Liotti R.G."/>
            <person name="Mendes T.A.O."/>
            <person name="Soares M.A."/>
        </authorList>
    </citation>
    <scope>NUCLEOTIDE SEQUENCE [LARGE SCALE GENOMIC DNA]</scope>
    <source>
        <strain evidence="4 5">193</strain>
    </source>
</reference>
<feature type="transmembrane region" description="Helical" evidence="2">
    <location>
        <begin position="439"/>
        <end position="456"/>
    </location>
</feature>
<protein>
    <recommendedName>
        <fullName evidence="6">YfhO family protein</fullName>
    </recommendedName>
</protein>
<organism evidence="4 5">
    <name type="scientific">Streptomyces shenzhenensis</name>
    <dbReference type="NCBI Taxonomy" id="943815"/>
    <lineage>
        <taxon>Bacteria</taxon>
        <taxon>Bacillati</taxon>
        <taxon>Actinomycetota</taxon>
        <taxon>Actinomycetes</taxon>
        <taxon>Kitasatosporales</taxon>
        <taxon>Streptomycetaceae</taxon>
        <taxon>Streptomyces</taxon>
    </lineage>
</organism>
<evidence type="ECO:0000313" key="5">
    <source>
        <dbReference type="Proteomes" id="UP000270471"/>
    </source>
</evidence>
<evidence type="ECO:0008006" key="6">
    <source>
        <dbReference type="Google" id="ProtNLM"/>
    </source>
</evidence>
<evidence type="ECO:0000256" key="3">
    <source>
        <dbReference type="SAM" id="SignalP"/>
    </source>
</evidence>
<proteinExistence type="predicted"/>
<feature type="transmembrane region" description="Helical" evidence="2">
    <location>
        <begin position="191"/>
        <end position="224"/>
    </location>
</feature>
<feature type="transmembrane region" description="Helical" evidence="2">
    <location>
        <begin position="405"/>
        <end position="427"/>
    </location>
</feature>
<gene>
    <name evidence="4" type="ORF">CTZ28_06655</name>
</gene>
<feature type="transmembrane region" description="Helical" evidence="2">
    <location>
        <begin position="112"/>
        <end position="134"/>
    </location>
</feature>
<dbReference type="RefSeq" id="WP_121888301.1">
    <property type="nucleotide sequence ID" value="NZ_PENI01000003.1"/>
</dbReference>
<feature type="signal peptide" evidence="3">
    <location>
        <begin position="1"/>
        <end position="31"/>
    </location>
</feature>
<feature type="transmembrane region" description="Helical" evidence="2">
    <location>
        <begin position="354"/>
        <end position="373"/>
    </location>
</feature>
<name>A0A3M0IDZ6_9ACTN</name>
<feature type="transmembrane region" description="Helical" evidence="2">
    <location>
        <begin position="322"/>
        <end position="339"/>
    </location>
</feature>
<dbReference type="AlphaFoldDB" id="A0A3M0IDZ6"/>
<evidence type="ECO:0000256" key="1">
    <source>
        <dbReference type="SAM" id="MobiDB-lite"/>
    </source>
</evidence>
<feature type="region of interest" description="Disordered" evidence="1">
    <location>
        <begin position="597"/>
        <end position="620"/>
    </location>
</feature>
<sequence length="882" mass="92386">MHRPTPPGDSRVTGRTAALLAAALTVTALCAADALARCYPFGPRTRSVNDLGNQYVPFHAHLWDLLHGRADGGLLVNWQSGFGASFLPDVGTYLGSPFALLVAVFPRDEIDLAVYVVTVLKTAAAGAAMAWLLLALRPGRWWAAGLLGASYALCGWAVAVSIYNPMWIDGLIALPLLCLVGEWTLRRRRPVLGVLVVALAWIANFYTAYMATLAAGLVLLLRLLLAELPRRQALAAAGRAVGTVVLGIGLAAPLVAVVYFGTKHAYPGREGHFVPVAVDDLLARLLPTTYSFSTPALYVGVTALLLALALPFHRAVPRRVRAGWTLLVILVTLSLQWPPTQLVWHAFATPQGSAYREAFVLCAVLVIAAWHTLSHGPPDWRALGAASALLALIAAVASRSTLVHGYTWVVLLPAVVGALGGLALLATEGHGRPATGRRSAVLAGCAVALLVGGQLGETAATSAVASRQRLDHLDDYAPWGERQQRQADAIAGADGWPRYRTEPGRDQTVANDPLMVGGQGAQYYSSLTSDVLSRTLTALGGGWTSRGRSLQSLDNPVTDAVFSVGARVHSPPDPHQPWLPQGGGPVTVSREEVPPLVTVRPPGTPAHTGVPAFGPSPYRNQERLLGSRVYTLPRATLRTGTGSPPQPGDTRRQGLLVTAPARGTDLPAPTITARCAAGDRVFLWAPHFSGTARLAGGGPDARFRSDAEGTQTAAMQPLGPVPASGRLRIELTPNRPSRVPDSGAVGCLDTAALRTAVDGLRAGAATEVTVDDGTLRAELPAGSKGTAVVAAPRIAGWRCAAGGAAERPAGEYYGLIAVPLDGSATSLSCTFHPPGLRLGAMAGGAALLTLILLCVLGAVRRRRAAAPRTPTPEQPERLTHAL</sequence>
<feature type="transmembrane region" description="Helical" evidence="2">
    <location>
        <begin position="140"/>
        <end position="159"/>
    </location>
</feature>
<dbReference type="PANTHER" id="PTHR38454:SF1">
    <property type="entry name" value="INTEGRAL MEMBRANE PROTEIN"/>
    <property type="match status" value="1"/>
</dbReference>
<dbReference type="EMBL" id="PENI01000003">
    <property type="protein sequence ID" value="RMB86722.1"/>
    <property type="molecule type" value="Genomic_DNA"/>
</dbReference>
<feature type="transmembrane region" description="Helical" evidence="2">
    <location>
        <begin position="290"/>
        <end position="310"/>
    </location>
</feature>
<evidence type="ECO:0000256" key="2">
    <source>
        <dbReference type="SAM" id="Phobius"/>
    </source>
</evidence>
<feature type="transmembrane region" description="Helical" evidence="2">
    <location>
        <begin position="380"/>
        <end position="399"/>
    </location>
</feature>
<feature type="transmembrane region" description="Helical" evidence="2">
    <location>
        <begin position="838"/>
        <end position="859"/>
    </location>
</feature>
<dbReference type="Pfam" id="PF09586">
    <property type="entry name" value="YfhO"/>
    <property type="match status" value="1"/>
</dbReference>
<dbReference type="PANTHER" id="PTHR38454">
    <property type="entry name" value="INTEGRAL MEMBRANE PROTEIN-RELATED"/>
    <property type="match status" value="1"/>
</dbReference>
<feature type="chain" id="PRO_5039318080" description="YfhO family protein" evidence="3">
    <location>
        <begin position="32"/>
        <end position="882"/>
    </location>
</feature>
<feature type="transmembrane region" description="Helical" evidence="2">
    <location>
        <begin position="236"/>
        <end position="260"/>
    </location>
</feature>
<keyword evidence="2" id="KW-0812">Transmembrane</keyword>